<dbReference type="Gene3D" id="3.40.50.150">
    <property type="entry name" value="Vaccinia Virus protein VP39"/>
    <property type="match status" value="1"/>
</dbReference>
<dbReference type="Pfam" id="PF09445">
    <property type="entry name" value="Methyltransf_15"/>
    <property type="match status" value="1"/>
</dbReference>
<dbReference type="InterPro" id="IPR029063">
    <property type="entry name" value="SAM-dependent_MTases_sf"/>
</dbReference>
<dbReference type="AlphaFoldDB" id="A0A6C0JAL5"/>
<sequence length="223" mass="26370">MELDTDYSGNYKNQPKIIKLTYDESNHYFNNKNASKQFLLTDIGKYSISKPHLADWIVLKMIDCLKLSIDDIKNKMTITDATAGLGGDLFTFARYFKKVNGIEQNLVHFNVLNHNLKQLEYDNVTLYNENYYDTFHKIDNNIIFIDPPWGGNNSKRYKYLNLYLDGKNISILINNLYKINIEHLFLKIPYNFNFSLLLQSVLYNNISIHRYKSIYLIYLYKNI</sequence>
<accession>A0A6C0JAL5</accession>
<name>A0A6C0JAL5_9ZZZZ</name>
<reference evidence="1" key="1">
    <citation type="journal article" date="2020" name="Nature">
        <title>Giant virus diversity and host interactions through global metagenomics.</title>
        <authorList>
            <person name="Schulz F."/>
            <person name="Roux S."/>
            <person name="Paez-Espino D."/>
            <person name="Jungbluth S."/>
            <person name="Walsh D.A."/>
            <person name="Denef V.J."/>
            <person name="McMahon K.D."/>
            <person name="Konstantinidis K.T."/>
            <person name="Eloe-Fadrosh E.A."/>
            <person name="Kyrpides N.C."/>
            <person name="Woyke T."/>
        </authorList>
    </citation>
    <scope>NUCLEOTIDE SEQUENCE</scope>
    <source>
        <strain evidence="1">GVMAG-M-3300025874-2</strain>
    </source>
</reference>
<organism evidence="1">
    <name type="scientific">viral metagenome</name>
    <dbReference type="NCBI Taxonomy" id="1070528"/>
    <lineage>
        <taxon>unclassified sequences</taxon>
        <taxon>metagenomes</taxon>
        <taxon>organismal metagenomes</taxon>
    </lineage>
</organism>
<dbReference type="GO" id="GO:0071164">
    <property type="term" value="F:RNA cap trimethylguanosine synthase activity"/>
    <property type="evidence" value="ECO:0007669"/>
    <property type="project" value="TreeGrafter"/>
</dbReference>
<proteinExistence type="predicted"/>
<dbReference type="InterPro" id="IPR019012">
    <property type="entry name" value="RNA_cap_Gua-N2-MeTrfase"/>
</dbReference>
<dbReference type="PANTHER" id="PTHR14741:SF32">
    <property type="entry name" value="TRIMETHYLGUANOSINE SYNTHASE"/>
    <property type="match status" value="1"/>
</dbReference>
<dbReference type="SUPFAM" id="SSF53335">
    <property type="entry name" value="S-adenosyl-L-methionine-dependent methyltransferases"/>
    <property type="match status" value="1"/>
</dbReference>
<dbReference type="PANTHER" id="PTHR14741">
    <property type="entry name" value="S-ADENOSYLMETHIONINE-DEPENDENT METHYLTRANSFERASE RELATED"/>
    <property type="match status" value="1"/>
</dbReference>
<protein>
    <recommendedName>
        <fullName evidence="2">Trimethylguanosine synthase</fullName>
    </recommendedName>
</protein>
<dbReference type="GO" id="GO:0005634">
    <property type="term" value="C:nucleus"/>
    <property type="evidence" value="ECO:0007669"/>
    <property type="project" value="TreeGrafter"/>
</dbReference>
<evidence type="ECO:0000313" key="1">
    <source>
        <dbReference type="EMBL" id="QHU01587.1"/>
    </source>
</evidence>
<evidence type="ECO:0008006" key="2">
    <source>
        <dbReference type="Google" id="ProtNLM"/>
    </source>
</evidence>
<dbReference type="EMBL" id="MN740346">
    <property type="protein sequence ID" value="QHU01587.1"/>
    <property type="molecule type" value="Genomic_DNA"/>
</dbReference>